<feature type="transmembrane region" description="Helical" evidence="1">
    <location>
        <begin position="6"/>
        <end position="25"/>
    </location>
</feature>
<dbReference type="Pfam" id="PF09851">
    <property type="entry name" value="SHOCT"/>
    <property type="match status" value="1"/>
</dbReference>
<dbReference type="Proteomes" id="UP000241848">
    <property type="component" value="Unassembled WGS sequence"/>
</dbReference>
<evidence type="ECO:0000313" key="4">
    <source>
        <dbReference type="Proteomes" id="UP000241848"/>
    </source>
</evidence>
<organism evidence="3 4">
    <name type="scientific">Sulfobacillus acidophilus</name>
    <dbReference type="NCBI Taxonomy" id="53633"/>
    <lineage>
        <taxon>Bacteria</taxon>
        <taxon>Bacillati</taxon>
        <taxon>Bacillota</taxon>
        <taxon>Clostridia</taxon>
        <taxon>Eubacteriales</taxon>
        <taxon>Clostridiales Family XVII. Incertae Sedis</taxon>
        <taxon>Sulfobacillus</taxon>
    </lineage>
</organism>
<evidence type="ECO:0000313" key="3">
    <source>
        <dbReference type="EMBL" id="PSR23685.1"/>
    </source>
</evidence>
<dbReference type="EMBL" id="PXYV01000004">
    <property type="protein sequence ID" value="PSR23685.1"/>
    <property type="molecule type" value="Genomic_DNA"/>
</dbReference>
<accession>A0A2T2WN65</accession>
<comment type="caution">
    <text evidence="3">The sequence shown here is derived from an EMBL/GenBank/DDBJ whole genome shotgun (WGS) entry which is preliminary data.</text>
</comment>
<dbReference type="AlphaFoldDB" id="A0A2T2WN65"/>
<keyword evidence="1" id="KW-0812">Transmembrane</keyword>
<feature type="domain" description="SHOCT" evidence="2">
    <location>
        <begin position="46"/>
        <end position="73"/>
    </location>
</feature>
<gene>
    <name evidence="3" type="ORF">C7B45_02485</name>
</gene>
<protein>
    <recommendedName>
        <fullName evidence="2">SHOCT domain-containing protein</fullName>
    </recommendedName>
</protein>
<evidence type="ECO:0000259" key="2">
    <source>
        <dbReference type="Pfam" id="PF09851"/>
    </source>
</evidence>
<name>A0A2T2WN65_9FIRM</name>
<proteinExistence type="predicted"/>
<sequence length="79" mass="8759">MFPLLGVVFMVVVGSAAVAGFAYWLRSLDGLSAEAGRPVITRSEQDPIEIARERYAKGLITSQEFDAMVERLLKTERDL</sequence>
<dbReference type="InterPro" id="IPR018649">
    <property type="entry name" value="SHOCT"/>
</dbReference>
<reference evidence="3 4" key="1">
    <citation type="journal article" date="2014" name="BMC Genomics">
        <title>Comparison of environmental and isolate Sulfobacillus genomes reveals diverse carbon, sulfur, nitrogen, and hydrogen metabolisms.</title>
        <authorList>
            <person name="Justice N.B."/>
            <person name="Norman A."/>
            <person name="Brown C.T."/>
            <person name="Singh A."/>
            <person name="Thomas B.C."/>
            <person name="Banfield J.F."/>
        </authorList>
    </citation>
    <scope>NUCLEOTIDE SEQUENCE [LARGE SCALE GENOMIC DNA]</scope>
    <source>
        <strain evidence="3">AMDSBA3</strain>
    </source>
</reference>
<evidence type="ECO:0000256" key="1">
    <source>
        <dbReference type="SAM" id="Phobius"/>
    </source>
</evidence>
<keyword evidence="1" id="KW-0472">Membrane</keyword>
<keyword evidence="1" id="KW-1133">Transmembrane helix</keyword>